<evidence type="ECO:0000259" key="4">
    <source>
        <dbReference type="Pfam" id="PF14432"/>
    </source>
</evidence>
<dbReference type="Gene3D" id="1.25.40.10">
    <property type="entry name" value="Tetratricopeptide repeat domain"/>
    <property type="match status" value="2"/>
</dbReference>
<dbReference type="EMBL" id="PDCK01000041">
    <property type="protein sequence ID" value="PRQ44728.1"/>
    <property type="molecule type" value="Genomic_DNA"/>
</dbReference>
<dbReference type="OMA" id="CEAHEVI"/>
<dbReference type="PANTHER" id="PTHR47926:SF436">
    <property type="entry name" value="PENTATRICOPEPTIDE REPEAT-CONTAINING PROTEIN ELI1, CHLOROPLASTIC-LIKE ISOFORM X2"/>
    <property type="match status" value="1"/>
</dbReference>
<gene>
    <name evidence="5" type="ORF">RchiOBHm_Chr3g0482411</name>
</gene>
<feature type="domain" description="DYW" evidence="4">
    <location>
        <begin position="227"/>
        <end position="319"/>
    </location>
</feature>
<dbReference type="Pfam" id="PF01535">
    <property type="entry name" value="PPR"/>
    <property type="match status" value="1"/>
</dbReference>
<dbReference type="GO" id="GO:0003723">
    <property type="term" value="F:RNA binding"/>
    <property type="evidence" value="ECO:0007669"/>
    <property type="project" value="InterPro"/>
</dbReference>
<sequence length="319" mass="35302">MFGKCGDPQNAMKVFSTMARRDVSVWTAAIGAMAMEGNGRRALELFNDMLKQGVKPDEVVFVAVLTACSHSVHAISPHIVHYGCIVDLLGRAGLLEEVVDLIKCMPMEPNDVIGGTLLAACRTHKNIEMAAYAAEQISKLIIQRTGMHVLLSNIYASAGKWGVDVAKVRLQLKEKGIQKVPRSSSIEVNGVIHVFTSCGTGDTDTRTEQSHIALMLQEINSRLRDAGHIPDLDNVLLDVDEKEKEYLLSRHSEKLAIAFGLIGIGKGVRIRVVKNLRMCSDCHSFATLVSRIYEMEIIVRDNNRFHFFSQGLCSCSDYW</sequence>
<evidence type="ECO:0000256" key="2">
    <source>
        <dbReference type="ARBA" id="ARBA00022737"/>
    </source>
</evidence>
<dbReference type="GO" id="GO:0099402">
    <property type="term" value="P:plant organ development"/>
    <property type="evidence" value="ECO:0007669"/>
    <property type="project" value="UniProtKB-ARBA"/>
</dbReference>
<dbReference type="GO" id="GO:0009451">
    <property type="term" value="P:RNA modification"/>
    <property type="evidence" value="ECO:0007669"/>
    <property type="project" value="InterPro"/>
</dbReference>
<dbReference type="Pfam" id="PF20431">
    <property type="entry name" value="E_motif"/>
    <property type="match status" value="1"/>
</dbReference>
<dbReference type="InterPro" id="IPR002885">
    <property type="entry name" value="PPR_rpt"/>
</dbReference>
<dbReference type="InterPro" id="IPR046848">
    <property type="entry name" value="E_motif"/>
</dbReference>
<name>A0A2P6RE85_ROSCH</name>
<dbReference type="GO" id="GO:0008270">
    <property type="term" value="F:zinc ion binding"/>
    <property type="evidence" value="ECO:0007669"/>
    <property type="project" value="InterPro"/>
</dbReference>
<dbReference type="PROSITE" id="PS51375">
    <property type="entry name" value="PPR"/>
    <property type="match status" value="1"/>
</dbReference>
<evidence type="ECO:0000256" key="1">
    <source>
        <dbReference type="ARBA" id="ARBA00006643"/>
    </source>
</evidence>
<dbReference type="PANTHER" id="PTHR47926">
    <property type="entry name" value="PENTATRICOPEPTIDE REPEAT-CONTAINING PROTEIN"/>
    <property type="match status" value="1"/>
</dbReference>
<evidence type="ECO:0000256" key="3">
    <source>
        <dbReference type="PROSITE-ProRule" id="PRU00708"/>
    </source>
</evidence>
<keyword evidence="6" id="KW-1185">Reference proteome</keyword>
<dbReference type="NCBIfam" id="TIGR00756">
    <property type="entry name" value="PPR"/>
    <property type="match status" value="1"/>
</dbReference>
<evidence type="ECO:0000313" key="5">
    <source>
        <dbReference type="EMBL" id="PRQ44728.1"/>
    </source>
</evidence>
<comment type="caution">
    <text evidence="5">The sequence shown here is derived from an EMBL/GenBank/DDBJ whole genome shotgun (WGS) entry which is preliminary data.</text>
</comment>
<dbReference type="InterPro" id="IPR032867">
    <property type="entry name" value="DYW_dom"/>
</dbReference>
<dbReference type="InterPro" id="IPR011990">
    <property type="entry name" value="TPR-like_helical_dom_sf"/>
</dbReference>
<dbReference type="Pfam" id="PF14432">
    <property type="entry name" value="DYW_deaminase"/>
    <property type="match status" value="1"/>
</dbReference>
<dbReference type="Proteomes" id="UP000238479">
    <property type="component" value="Chromosome 3"/>
</dbReference>
<dbReference type="Gramene" id="PRQ44728">
    <property type="protein sequence ID" value="PRQ44728"/>
    <property type="gene ID" value="RchiOBHm_Chr3g0482411"/>
</dbReference>
<dbReference type="InterPro" id="IPR046960">
    <property type="entry name" value="PPR_At4g14850-like_plant"/>
</dbReference>
<protein>
    <submittedName>
        <fullName evidence="5">Putative DYW domain-containing protein</fullName>
    </submittedName>
</protein>
<accession>A0A2P6RE85</accession>
<proteinExistence type="inferred from homology"/>
<keyword evidence="2" id="KW-0677">Repeat</keyword>
<reference evidence="5 6" key="1">
    <citation type="journal article" date="2018" name="Nat. Genet.">
        <title>The Rosa genome provides new insights in the design of modern roses.</title>
        <authorList>
            <person name="Bendahmane M."/>
        </authorList>
    </citation>
    <scope>NUCLEOTIDE SEQUENCE [LARGE SCALE GENOMIC DNA]</scope>
    <source>
        <strain evidence="6">cv. Old Blush</strain>
    </source>
</reference>
<organism evidence="5 6">
    <name type="scientific">Rosa chinensis</name>
    <name type="common">China rose</name>
    <dbReference type="NCBI Taxonomy" id="74649"/>
    <lineage>
        <taxon>Eukaryota</taxon>
        <taxon>Viridiplantae</taxon>
        <taxon>Streptophyta</taxon>
        <taxon>Embryophyta</taxon>
        <taxon>Tracheophyta</taxon>
        <taxon>Spermatophyta</taxon>
        <taxon>Magnoliopsida</taxon>
        <taxon>eudicotyledons</taxon>
        <taxon>Gunneridae</taxon>
        <taxon>Pentapetalae</taxon>
        <taxon>rosids</taxon>
        <taxon>fabids</taxon>
        <taxon>Rosales</taxon>
        <taxon>Rosaceae</taxon>
        <taxon>Rosoideae</taxon>
        <taxon>Rosoideae incertae sedis</taxon>
        <taxon>Rosa</taxon>
    </lineage>
</organism>
<dbReference type="AlphaFoldDB" id="A0A2P6RE85"/>
<evidence type="ECO:0000313" key="6">
    <source>
        <dbReference type="Proteomes" id="UP000238479"/>
    </source>
</evidence>
<feature type="repeat" description="PPR" evidence="3">
    <location>
        <begin position="22"/>
        <end position="56"/>
    </location>
</feature>
<dbReference type="FunFam" id="1.25.40.10:FF:000158">
    <property type="entry name" value="pentatricopeptide repeat-containing protein At2g33680"/>
    <property type="match status" value="1"/>
</dbReference>
<dbReference type="Pfam" id="PF13041">
    <property type="entry name" value="PPR_2"/>
    <property type="match status" value="1"/>
</dbReference>
<comment type="similarity">
    <text evidence="1">Belongs to the PPR family. PCMP-H subfamily.</text>
</comment>